<evidence type="ECO:0000256" key="1">
    <source>
        <dbReference type="ARBA" id="ARBA00022729"/>
    </source>
</evidence>
<keyword evidence="1" id="KW-0732">Signal</keyword>
<reference evidence="3" key="1">
    <citation type="journal article" date="2019" name="Int. J. Syst. Evol. Microbiol.">
        <title>The Global Catalogue of Microorganisms (GCM) 10K type strain sequencing project: providing services to taxonomists for standard genome sequencing and annotation.</title>
        <authorList>
            <consortium name="The Broad Institute Genomics Platform"/>
            <consortium name="The Broad Institute Genome Sequencing Center for Infectious Disease"/>
            <person name="Wu L."/>
            <person name="Ma J."/>
        </authorList>
    </citation>
    <scope>NUCLEOTIDE SEQUENCE [LARGE SCALE GENOMIC DNA]</scope>
    <source>
        <strain evidence="3">CCUG 61485</strain>
    </source>
</reference>
<dbReference type="Proteomes" id="UP001597201">
    <property type="component" value="Unassembled WGS sequence"/>
</dbReference>
<dbReference type="EMBL" id="JBHTMY010000003">
    <property type="protein sequence ID" value="MFD1315742.1"/>
    <property type="molecule type" value="Genomic_DNA"/>
</dbReference>
<dbReference type="SUPFAM" id="SSF69318">
    <property type="entry name" value="Integrin alpha N-terminal domain"/>
    <property type="match status" value="1"/>
</dbReference>
<gene>
    <name evidence="2" type="ORF">ACFQ39_08955</name>
</gene>
<dbReference type="InterPro" id="IPR028994">
    <property type="entry name" value="Integrin_alpha_N"/>
</dbReference>
<dbReference type="InterPro" id="IPR013517">
    <property type="entry name" value="FG-GAP"/>
</dbReference>
<evidence type="ECO:0000313" key="2">
    <source>
        <dbReference type="EMBL" id="MFD1315742.1"/>
    </source>
</evidence>
<protein>
    <submittedName>
        <fullName evidence="2">FG-GAP repeat domain-containing protein</fullName>
    </submittedName>
</protein>
<dbReference type="Pfam" id="PF13517">
    <property type="entry name" value="FG-GAP_3"/>
    <property type="match status" value="1"/>
</dbReference>
<evidence type="ECO:0000313" key="3">
    <source>
        <dbReference type="Proteomes" id="UP001597201"/>
    </source>
</evidence>
<dbReference type="PROSITE" id="PS51257">
    <property type="entry name" value="PROKAR_LIPOPROTEIN"/>
    <property type="match status" value="1"/>
</dbReference>
<name>A0ABW3Y3X3_9FLAO</name>
<sequence length="510" mass="58506">MRLKNRTKQYLKWMVLCLPSIFLFLGCAESKREKQVRLYESYCASCHILPSPDVLPRQIWEEKLLPDMAARMGIVDNGYNPLKGLPFKEAESIIKSGIYPAAPIMSSEDWSLLKSYILEMAPDSLPSINEPHSASTLQQFRAVSISLDENPGNFVTYFECRNDTMWIGDLQGNLFSFMYGDIKPKTRLQANSAVVDFYQYDGKSYITAVGKLDPSDIASGQIILLENDSLRPAKELFHRPVNMYVKDLTGDNEPEFIISEFGNLTGQLSLVEHPFDEQFKKTTLLPQPGTIKVEVVDLNRDNRLDIVALTSQGDETITVLYQQEDHSFIPEKVLRFSPIYGSSWFELIDYDKDGDLDIVTVNGDNADKTFVHKPYHGLRIHLNDGNNHFEEKYFYPLNGATRFTVDDFDQDGDFDFGIISTFPDYEKYPEYSFVYLENTDSNTFTFSPAIIQESIDSRWFLLDKGDIDKDGDLDIILSSFTYTFTPVPKNMTDHWREKNTDLLILENKLF</sequence>
<dbReference type="InterPro" id="IPR036909">
    <property type="entry name" value="Cyt_c-like_dom_sf"/>
</dbReference>
<dbReference type="Gene3D" id="2.130.10.130">
    <property type="entry name" value="Integrin alpha, N-terminal"/>
    <property type="match status" value="1"/>
</dbReference>
<organism evidence="2 3">
    <name type="scientific">Namhaeicola litoreus</name>
    <dbReference type="NCBI Taxonomy" id="1052145"/>
    <lineage>
        <taxon>Bacteria</taxon>
        <taxon>Pseudomonadati</taxon>
        <taxon>Bacteroidota</taxon>
        <taxon>Flavobacteriia</taxon>
        <taxon>Flavobacteriales</taxon>
        <taxon>Flavobacteriaceae</taxon>
        <taxon>Namhaeicola</taxon>
    </lineage>
</organism>
<comment type="caution">
    <text evidence="2">The sequence shown here is derived from an EMBL/GenBank/DDBJ whole genome shotgun (WGS) entry which is preliminary data.</text>
</comment>
<proteinExistence type="predicted"/>
<dbReference type="PANTHER" id="PTHR44103:SF1">
    <property type="entry name" value="PROPROTEIN CONVERTASE P"/>
    <property type="match status" value="1"/>
</dbReference>
<accession>A0ABW3Y3X3</accession>
<keyword evidence="3" id="KW-1185">Reference proteome</keyword>
<dbReference type="SUPFAM" id="SSF46626">
    <property type="entry name" value="Cytochrome c"/>
    <property type="match status" value="1"/>
</dbReference>
<dbReference type="PANTHER" id="PTHR44103">
    <property type="entry name" value="PROPROTEIN CONVERTASE P"/>
    <property type="match status" value="1"/>
</dbReference>